<dbReference type="Proteomes" id="UP000242188">
    <property type="component" value="Unassembled WGS sequence"/>
</dbReference>
<organism evidence="3 4">
    <name type="scientific">Mizuhopecten yessoensis</name>
    <name type="common">Japanese scallop</name>
    <name type="synonym">Patinopecten yessoensis</name>
    <dbReference type="NCBI Taxonomy" id="6573"/>
    <lineage>
        <taxon>Eukaryota</taxon>
        <taxon>Metazoa</taxon>
        <taxon>Spiralia</taxon>
        <taxon>Lophotrochozoa</taxon>
        <taxon>Mollusca</taxon>
        <taxon>Bivalvia</taxon>
        <taxon>Autobranchia</taxon>
        <taxon>Pteriomorphia</taxon>
        <taxon>Pectinida</taxon>
        <taxon>Pectinoidea</taxon>
        <taxon>Pectinidae</taxon>
        <taxon>Mizuhopecten</taxon>
    </lineage>
</organism>
<accession>A0A210PQU3</accession>
<feature type="compositionally biased region" description="Polar residues" evidence="1">
    <location>
        <begin position="103"/>
        <end position="129"/>
    </location>
</feature>
<keyword evidence="2" id="KW-0812">Transmembrane</keyword>
<reference evidence="3 4" key="1">
    <citation type="journal article" date="2017" name="Nat. Ecol. Evol.">
        <title>Scallop genome provides insights into evolution of bilaterian karyotype and development.</title>
        <authorList>
            <person name="Wang S."/>
            <person name="Zhang J."/>
            <person name="Jiao W."/>
            <person name="Li J."/>
            <person name="Xun X."/>
            <person name="Sun Y."/>
            <person name="Guo X."/>
            <person name="Huan P."/>
            <person name="Dong B."/>
            <person name="Zhang L."/>
            <person name="Hu X."/>
            <person name="Sun X."/>
            <person name="Wang J."/>
            <person name="Zhao C."/>
            <person name="Wang Y."/>
            <person name="Wang D."/>
            <person name="Huang X."/>
            <person name="Wang R."/>
            <person name="Lv J."/>
            <person name="Li Y."/>
            <person name="Zhang Z."/>
            <person name="Liu B."/>
            <person name="Lu W."/>
            <person name="Hui Y."/>
            <person name="Liang J."/>
            <person name="Zhou Z."/>
            <person name="Hou R."/>
            <person name="Li X."/>
            <person name="Liu Y."/>
            <person name="Li H."/>
            <person name="Ning X."/>
            <person name="Lin Y."/>
            <person name="Zhao L."/>
            <person name="Xing Q."/>
            <person name="Dou J."/>
            <person name="Li Y."/>
            <person name="Mao J."/>
            <person name="Guo H."/>
            <person name="Dou H."/>
            <person name="Li T."/>
            <person name="Mu C."/>
            <person name="Jiang W."/>
            <person name="Fu Q."/>
            <person name="Fu X."/>
            <person name="Miao Y."/>
            <person name="Liu J."/>
            <person name="Yu Q."/>
            <person name="Li R."/>
            <person name="Liao H."/>
            <person name="Li X."/>
            <person name="Kong Y."/>
            <person name="Jiang Z."/>
            <person name="Chourrout D."/>
            <person name="Li R."/>
            <person name="Bao Z."/>
        </authorList>
    </citation>
    <scope>NUCLEOTIDE SEQUENCE [LARGE SCALE GENOMIC DNA]</scope>
    <source>
        <strain evidence="3 4">PY_sf001</strain>
    </source>
</reference>
<dbReference type="AlphaFoldDB" id="A0A210PQU3"/>
<evidence type="ECO:0000313" key="3">
    <source>
        <dbReference type="EMBL" id="OWF38848.1"/>
    </source>
</evidence>
<proteinExistence type="predicted"/>
<keyword evidence="4" id="KW-1185">Reference proteome</keyword>
<evidence type="ECO:0000313" key="4">
    <source>
        <dbReference type="Proteomes" id="UP000242188"/>
    </source>
</evidence>
<comment type="caution">
    <text evidence="3">The sequence shown here is derived from an EMBL/GenBank/DDBJ whole genome shotgun (WGS) entry which is preliminary data.</text>
</comment>
<protein>
    <submittedName>
        <fullName evidence="3">Uncharacterized protein</fullName>
    </submittedName>
</protein>
<dbReference type="OrthoDB" id="10517572at2759"/>
<feature type="transmembrane region" description="Helical" evidence="2">
    <location>
        <begin position="12"/>
        <end position="34"/>
    </location>
</feature>
<gene>
    <name evidence="3" type="ORF">KP79_PYT23684</name>
</gene>
<evidence type="ECO:0000256" key="1">
    <source>
        <dbReference type="SAM" id="MobiDB-lite"/>
    </source>
</evidence>
<feature type="region of interest" description="Disordered" evidence="1">
    <location>
        <begin position="87"/>
        <end position="137"/>
    </location>
</feature>
<feature type="compositionally biased region" description="Low complexity" evidence="1">
    <location>
        <begin position="87"/>
        <end position="96"/>
    </location>
</feature>
<sequence length="137" mass="15610">MRRPVFNKFPSVLFHRVILLMIFGVTICLTLFVLRRRHVVKGIAQTQNERFNIKDIRIKPFEGLETDNIYFPSSTFPWYSDTYSTTLPPSSTTATTGKPEAQAQPSESKINKNQDNLSKKASVSNNLDSSTKKKELV</sequence>
<keyword evidence="2" id="KW-1133">Transmembrane helix</keyword>
<name>A0A210PQU3_MIZYE</name>
<keyword evidence="2" id="KW-0472">Membrane</keyword>
<dbReference type="EMBL" id="NEDP02005553">
    <property type="protein sequence ID" value="OWF38848.1"/>
    <property type="molecule type" value="Genomic_DNA"/>
</dbReference>
<evidence type="ECO:0000256" key="2">
    <source>
        <dbReference type="SAM" id="Phobius"/>
    </source>
</evidence>